<evidence type="ECO:0000313" key="2">
    <source>
        <dbReference type="Proteomes" id="UP000004038"/>
    </source>
</evidence>
<dbReference type="SUPFAM" id="SSF88659">
    <property type="entry name" value="Sigma3 and sigma4 domains of RNA polymerase sigma factors"/>
    <property type="match status" value="1"/>
</dbReference>
<dbReference type="Proteomes" id="UP000004038">
    <property type="component" value="Unassembled WGS sequence"/>
</dbReference>
<organism evidence="1 2">
    <name type="scientific">Sinorhizobium meliloti CCNWSX0020</name>
    <dbReference type="NCBI Taxonomy" id="1107881"/>
    <lineage>
        <taxon>Bacteria</taxon>
        <taxon>Pseudomonadati</taxon>
        <taxon>Pseudomonadota</taxon>
        <taxon>Alphaproteobacteria</taxon>
        <taxon>Hyphomicrobiales</taxon>
        <taxon>Rhizobiaceae</taxon>
        <taxon>Sinorhizobium/Ensifer group</taxon>
        <taxon>Sinorhizobium</taxon>
    </lineage>
</organism>
<gene>
    <name evidence="1" type="ORF">SM0020_12285</name>
</gene>
<dbReference type="RefSeq" id="WP_004435136.1">
    <property type="nucleotide sequence ID" value="NZ_AGVV01000019.1"/>
</dbReference>
<proteinExistence type="predicted"/>
<dbReference type="EMBL" id="AGVV01000019">
    <property type="protein sequence ID" value="EHK77703.1"/>
    <property type="molecule type" value="Genomic_DNA"/>
</dbReference>
<reference evidence="1 2" key="1">
    <citation type="journal article" date="2012" name="J. Bacteriol.">
        <title>Draft Genome Sequence of Sinorhizobium meliloti CCNWSX0020, a Nitrogen-Fixing Symbiont with Copper Tolerance Capability Isolated from Lead-Zinc Mine Tailings.</title>
        <authorList>
            <person name="Li Z."/>
            <person name="Ma Z."/>
            <person name="Hao X."/>
            <person name="Wei G."/>
        </authorList>
    </citation>
    <scope>NUCLEOTIDE SEQUENCE [LARGE SCALE GENOMIC DNA]</scope>
    <source>
        <strain evidence="1 2">CCNWSX0020</strain>
    </source>
</reference>
<accession>H0FZ23</accession>
<evidence type="ECO:0000313" key="1">
    <source>
        <dbReference type="EMBL" id="EHK77703.1"/>
    </source>
</evidence>
<protein>
    <submittedName>
        <fullName evidence="1">Uncharacterized protein</fullName>
    </submittedName>
</protein>
<dbReference type="AlphaFoldDB" id="H0FZ23"/>
<sequence>MVMPSKQSVQAHAQAAQKAAATLRKEKKEIVLTEKNRLAIELMAYEGLKRSEAAEAVGLTDHALRTALTKPHVLAYLNECMEVLRTSARPRALRKMVDLLDAKTERIQFESAKYLDGMDRPSHAVGATQVNVQVTNTVNVTPGYVIDLRPGEFNEVPSGPQQIEHLAHEDAISLEDLAVSEDVPLED</sequence>
<dbReference type="PATRIC" id="fig|1107881.3.peg.2491"/>
<dbReference type="InterPro" id="IPR013324">
    <property type="entry name" value="RNA_pol_sigma_r3/r4-like"/>
</dbReference>
<name>H0FZ23_RHIML</name>